<dbReference type="SUPFAM" id="SSF56784">
    <property type="entry name" value="HAD-like"/>
    <property type="match status" value="1"/>
</dbReference>
<organism evidence="1 2">
    <name type="scientific">Coprococcus catus GD/7</name>
    <dbReference type="NCBI Taxonomy" id="717962"/>
    <lineage>
        <taxon>Bacteria</taxon>
        <taxon>Bacillati</taxon>
        <taxon>Bacillota</taxon>
        <taxon>Clostridia</taxon>
        <taxon>Lachnospirales</taxon>
        <taxon>Lachnospiraceae</taxon>
        <taxon>Coprococcus</taxon>
    </lineage>
</organism>
<dbReference type="InterPro" id="IPR006379">
    <property type="entry name" value="HAD-SF_hydro_IIB"/>
</dbReference>
<dbReference type="KEGG" id="cct:CC1_14900"/>
<dbReference type="Proteomes" id="UP000008798">
    <property type="component" value="Chromosome"/>
</dbReference>
<keyword evidence="1" id="KW-0378">Hydrolase</keyword>
<proteinExistence type="predicted"/>
<dbReference type="EMBL" id="FP929038">
    <property type="protein sequence ID" value="CBK80265.1"/>
    <property type="molecule type" value="Genomic_DNA"/>
</dbReference>
<evidence type="ECO:0000313" key="2">
    <source>
        <dbReference type="Proteomes" id="UP000008798"/>
    </source>
</evidence>
<dbReference type="PANTHER" id="PTHR10000">
    <property type="entry name" value="PHOSPHOSERINE PHOSPHATASE"/>
    <property type="match status" value="1"/>
</dbReference>
<name>D4J7E4_9FIRM</name>
<protein>
    <submittedName>
        <fullName evidence="1">HAD-superfamily hydrolase, subfamily IIB</fullName>
    </submittedName>
</protein>
<dbReference type="NCBIfam" id="TIGR01484">
    <property type="entry name" value="HAD-SF-IIB"/>
    <property type="match status" value="1"/>
</dbReference>
<reference evidence="1 2" key="1">
    <citation type="submission" date="2010-03" db="EMBL/GenBank/DDBJ databases">
        <title>The genome sequence of Coprococcus catus GD/7.</title>
        <authorList>
            <consortium name="metaHIT consortium -- http://www.metahit.eu/"/>
            <person name="Pajon A."/>
            <person name="Turner K."/>
            <person name="Parkhill J."/>
            <person name="Duncan S."/>
            <person name="Flint H."/>
        </authorList>
    </citation>
    <scope>NUCLEOTIDE SEQUENCE [LARGE SCALE GENOMIC DNA]</scope>
    <source>
        <strain evidence="1 2">GD/7</strain>
    </source>
</reference>
<dbReference type="Pfam" id="PF08282">
    <property type="entry name" value="Hydrolase_3"/>
    <property type="match status" value="1"/>
</dbReference>
<dbReference type="SFLD" id="SFLDG01140">
    <property type="entry name" value="C2.B:_Phosphomannomutase_and_P"/>
    <property type="match status" value="1"/>
</dbReference>
<dbReference type="GO" id="GO:0000287">
    <property type="term" value="F:magnesium ion binding"/>
    <property type="evidence" value="ECO:0007669"/>
    <property type="project" value="TreeGrafter"/>
</dbReference>
<evidence type="ECO:0000313" key="1">
    <source>
        <dbReference type="EMBL" id="CBK80265.1"/>
    </source>
</evidence>
<dbReference type="NCBIfam" id="TIGR00099">
    <property type="entry name" value="Cof-subfamily"/>
    <property type="match status" value="1"/>
</dbReference>
<dbReference type="Gene3D" id="3.30.1240.10">
    <property type="match status" value="1"/>
</dbReference>
<dbReference type="PANTHER" id="PTHR10000:SF8">
    <property type="entry name" value="HAD SUPERFAMILY HYDROLASE-LIKE, TYPE 3"/>
    <property type="match status" value="1"/>
</dbReference>
<sequence length="277" mass="30758">MRRQIKLIALDLDGTTFNSDKVITERTKQAIASAIAQGVIVMPATGRPKNGLPESFLSIPGVRYALTSNGGAVWDLYENQVLVGDFMPYETACRVIDRLLQIDALVEFYHDGKAYADQKSYDRALTGYENFPDWFKNYVKKSRIPVDNLRERVYSGKYQIEKMLASFNDLSLRQQLFDTLHTNPELSVVFGNSFNVEISAATANKGYSLLRFAEAMGITKDEIMVCGDTMNDRTMFAAAGLAVAMGNADADIKAMADDMTLSNDEDGVAVAIEKWVL</sequence>
<dbReference type="InterPro" id="IPR036412">
    <property type="entry name" value="HAD-like_sf"/>
</dbReference>
<accession>D4J7E4</accession>
<dbReference type="HOGENOM" id="CLU_044146_1_2_9"/>
<dbReference type="AlphaFoldDB" id="D4J7E4"/>
<dbReference type="GO" id="GO:0005829">
    <property type="term" value="C:cytosol"/>
    <property type="evidence" value="ECO:0007669"/>
    <property type="project" value="TreeGrafter"/>
</dbReference>
<dbReference type="InterPro" id="IPR023214">
    <property type="entry name" value="HAD_sf"/>
</dbReference>
<dbReference type="CDD" id="cd07516">
    <property type="entry name" value="HAD_Pase"/>
    <property type="match status" value="1"/>
</dbReference>
<dbReference type="Gene3D" id="3.40.50.1000">
    <property type="entry name" value="HAD superfamily/HAD-like"/>
    <property type="match status" value="1"/>
</dbReference>
<dbReference type="RefSeq" id="WP_015513834.1">
    <property type="nucleotide sequence ID" value="NC_021009.1"/>
</dbReference>
<reference evidence="1 2" key="2">
    <citation type="submission" date="2010-03" db="EMBL/GenBank/DDBJ databases">
        <authorList>
            <person name="Pajon A."/>
        </authorList>
    </citation>
    <scope>NUCLEOTIDE SEQUENCE [LARGE SCALE GENOMIC DNA]</scope>
    <source>
        <strain evidence="1 2">GD/7</strain>
    </source>
</reference>
<dbReference type="PATRIC" id="fig|717962.3.peg.1325"/>
<dbReference type="SFLD" id="SFLDS00003">
    <property type="entry name" value="Haloacid_Dehalogenase"/>
    <property type="match status" value="1"/>
</dbReference>
<dbReference type="InterPro" id="IPR000150">
    <property type="entry name" value="Cof"/>
</dbReference>
<dbReference type="STRING" id="717962.CC1_14900"/>
<gene>
    <name evidence="1" type="ORF">CC1_14900</name>
</gene>
<dbReference type="GO" id="GO:0016791">
    <property type="term" value="F:phosphatase activity"/>
    <property type="evidence" value="ECO:0007669"/>
    <property type="project" value="UniProtKB-ARBA"/>
</dbReference>